<name>A0A9Q0KJ36_9MAGN</name>
<comment type="caution">
    <text evidence="2">The sequence shown here is derived from an EMBL/GenBank/DDBJ whole genome shotgun (WGS) entry which is preliminary data.</text>
</comment>
<proteinExistence type="predicted"/>
<evidence type="ECO:0000313" key="3">
    <source>
        <dbReference type="Proteomes" id="UP001141806"/>
    </source>
</evidence>
<dbReference type="AlphaFoldDB" id="A0A9Q0KJ36"/>
<gene>
    <name evidence="2" type="ORF">NE237_004611</name>
</gene>
<feature type="compositionally biased region" description="Basic and acidic residues" evidence="1">
    <location>
        <begin position="17"/>
        <end position="27"/>
    </location>
</feature>
<dbReference type="OrthoDB" id="1722435at2759"/>
<keyword evidence="3" id="KW-1185">Reference proteome</keyword>
<feature type="compositionally biased region" description="Basic and acidic residues" evidence="1">
    <location>
        <begin position="35"/>
        <end position="45"/>
    </location>
</feature>
<dbReference type="Proteomes" id="UP001141806">
    <property type="component" value="Unassembled WGS sequence"/>
</dbReference>
<organism evidence="2 3">
    <name type="scientific">Protea cynaroides</name>
    <dbReference type="NCBI Taxonomy" id="273540"/>
    <lineage>
        <taxon>Eukaryota</taxon>
        <taxon>Viridiplantae</taxon>
        <taxon>Streptophyta</taxon>
        <taxon>Embryophyta</taxon>
        <taxon>Tracheophyta</taxon>
        <taxon>Spermatophyta</taxon>
        <taxon>Magnoliopsida</taxon>
        <taxon>Proteales</taxon>
        <taxon>Proteaceae</taxon>
        <taxon>Protea</taxon>
    </lineage>
</organism>
<accession>A0A9Q0KJ36</accession>
<feature type="region of interest" description="Disordered" evidence="1">
    <location>
        <begin position="1"/>
        <end position="55"/>
    </location>
</feature>
<reference evidence="2" key="1">
    <citation type="journal article" date="2023" name="Plant J.">
        <title>The genome of the king protea, Protea cynaroides.</title>
        <authorList>
            <person name="Chang J."/>
            <person name="Duong T.A."/>
            <person name="Schoeman C."/>
            <person name="Ma X."/>
            <person name="Roodt D."/>
            <person name="Barker N."/>
            <person name="Li Z."/>
            <person name="Van de Peer Y."/>
            <person name="Mizrachi E."/>
        </authorList>
    </citation>
    <scope>NUCLEOTIDE SEQUENCE</scope>
    <source>
        <tissue evidence="2">Young leaves</tissue>
    </source>
</reference>
<sequence>MADDFDFGDKVPPSFDRMGKAMKDTEAKGFNPEDCSTKEKEARLQEEDEERETEARNIETKFEIFGLITFLAQNLNTLEPFMVSRGMGSKLQPPRYLRQVLTGHEVVIEDKSF</sequence>
<evidence type="ECO:0000313" key="2">
    <source>
        <dbReference type="EMBL" id="KAJ4971512.1"/>
    </source>
</evidence>
<protein>
    <submittedName>
        <fullName evidence="2">Uncharacterized protein</fullName>
    </submittedName>
</protein>
<evidence type="ECO:0000256" key="1">
    <source>
        <dbReference type="SAM" id="MobiDB-lite"/>
    </source>
</evidence>
<dbReference type="EMBL" id="JAMYWD010000005">
    <property type="protein sequence ID" value="KAJ4971512.1"/>
    <property type="molecule type" value="Genomic_DNA"/>
</dbReference>